<keyword evidence="4 7" id="KW-1133">Transmembrane helix</keyword>
<feature type="transmembrane region" description="Helical" evidence="7">
    <location>
        <begin position="245"/>
        <end position="263"/>
    </location>
</feature>
<dbReference type="InterPro" id="IPR058533">
    <property type="entry name" value="Cation_efflux_TM"/>
</dbReference>
<evidence type="ECO:0000256" key="6">
    <source>
        <dbReference type="SAM" id="MobiDB-lite"/>
    </source>
</evidence>
<dbReference type="GO" id="GO:0005385">
    <property type="term" value="F:zinc ion transmembrane transporter activity"/>
    <property type="evidence" value="ECO:0007669"/>
    <property type="project" value="TreeGrafter"/>
</dbReference>
<reference evidence="9 10" key="1">
    <citation type="submission" date="2018-05" db="EMBL/GenBank/DDBJ databases">
        <title>Genomic Encyclopedia of Type Strains, Phase IV (KMG-IV): sequencing the most valuable type-strain genomes for metagenomic binning, comparative biology and taxonomic classification.</title>
        <authorList>
            <person name="Goeker M."/>
        </authorList>
    </citation>
    <scope>NUCLEOTIDE SEQUENCE [LARGE SCALE GENOMIC DNA]</scope>
    <source>
        <strain evidence="9 10">DSM 3183</strain>
    </source>
</reference>
<protein>
    <submittedName>
        <fullName evidence="9">Cation efflux family protein</fullName>
    </submittedName>
</protein>
<keyword evidence="5 7" id="KW-0472">Membrane</keyword>
<dbReference type="Proteomes" id="UP000248014">
    <property type="component" value="Unassembled WGS sequence"/>
</dbReference>
<evidence type="ECO:0000256" key="1">
    <source>
        <dbReference type="ARBA" id="ARBA00004141"/>
    </source>
</evidence>
<evidence type="ECO:0000256" key="4">
    <source>
        <dbReference type="ARBA" id="ARBA00022989"/>
    </source>
</evidence>
<feature type="domain" description="Cation efflux protein transmembrane" evidence="8">
    <location>
        <begin position="93"/>
        <end position="266"/>
    </location>
</feature>
<name>A0A2V3UP04_9SPHN</name>
<keyword evidence="3" id="KW-0862">Zinc</keyword>
<dbReference type="InterPro" id="IPR050681">
    <property type="entry name" value="CDF/SLC30A"/>
</dbReference>
<evidence type="ECO:0000256" key="2">
    <source>
        <dbReference type="ARBA" id="ARBA00022692"/>
    </source>
</evidence>
<keyword evidence="2 7" id="KW-0812">Transmembrane</keyword>
<dbReference type="Gene3D" id="1.20.1510.10">
    <property type="entry name" value="Cation efflux protein transmembrane domain"/>
    <property type="match status" value="1"/>
</dbReference>
<keyword evidence="3" id="KW-0864">Zinc transport</keyword>
<accession>A0A2V3UP04</accession>
<evidence type="ECO:0000256" key="3">
    <source>
        <dbReference type="ARBA" id="ARBA00022906"/>
    </source>
</evidence>
<sequence length="282" mass="29774">MKECCPGVADHQSQPTPDMAGELAPIAPSSFALSLGAQGDCCSGSGARPEVEWPVTKSAVDASGHAAGDDCCSAKEQEIAALGAHADVKRNLQIVLAINLAMFFAEFTAGILARSTALMADSVDMLGDALVYILSLYALNRSLRWRAGAAVAKGGIIAVFGVWVFVEVILKLAGGTVPVAQTMGIFGLIALVANLTCLALLYRFRNRDVNMSSTFECSRNDVIANAGVLVAATGVYAFRASWPDIVVGSIIALLFFRPAIRVLREAWPQFRSGRPQTAVPLD</sequence>
<feature type="transmembrane region" description="Helical" evidence="7">
    <location>
        <begin position="94"/>
        <end position="113"/>
    </location>
</feature>
<dbReference type="EMBL" id="QJJM01000019">
    <property type="protein sequence ID" value="PXW68225.1"/>
    <property type="molecule type" value="Genomic_DNA"/>
</dbReference>
<keyword evidence="3" id="KW-0406">Ion transport</keyword>
<feature type="transmembrane region" description="Helical" evidence="7">
    <location>
        <begin position="151"/>
        <end position="170"/>
    </location>
</feature>
<evidence type="ECO:0000313" key="9">
    <source>
        <dbReference type="EMBL" id="PXW68225.1"/>
    </source>
</evidence>
<dbReference type="InterPro" id="IPR027469">
    <property type="entry name" value="Cation_efflux_TMD_sf"/>
</dbReference>
<evidence type="ECO:0000313" key="10">
    <source>
        <dbReference type="Proteomes" id="UP000248014"/>
    </source>
</evidence>
<gene>
    <name evidence="9" type="ORF">C7451_11933</name>
</gene>
<proteinExistence type="predicted"/>
<dbReference type="RefSeq" id="WP_244182026.1">
    <property type="nucleotide sequence ID" value="NZ_QJJM01000019.1"/>
</dbReference>
<comment type="caution">
    <text evidence="9">The sequence shown here is derived from an EMBL/GenBank/DDBJ whole genome shotgun (WGS) entry which is preliminary data.</text>
</comment>
<evidence type="ECO:0000256" key="7">
    <source>
        <dbReference type="SAM" id="Phobius"/>
    </source>
</evidence>
<dbReference type="PANTHER" id="PTHR11562">
    <property type="entry name" value="CATION EFFLUX PROTEIN/ ZINC TRANSPORTER"/>
    <property type="match status" value="1"/>
</dbReference>
<dbReference type="AlphaFoldDB" id="A0A2V3UP04"/>
<keyword evidence="10" id="KW-1185">Reference proteome</keyword>
<feature type="region of interest" description="Disordered" evidence="6">
    <location>
        <begin position="1"/>
        <end position="20"/>
    </location>
</feature>
<feature type="transmembrane region" description="Helical" evidence="7">
    <location>
        <begin position="222"/>
        <end position="239"/>
    </location>
</feature>
<dbReference type="GO" id="GO:0005886">
    <property type="term" value="C:plasma membrane"/>
    <property type="evidence" value="ECO:0007669"/>
    <property type="project" value="TreeGrafter"/>
</dbReference>
<dbReference type="Pfam" id="PF01545">
    <property type="entry name" value="Cation_efflux"/>
    <property type="match status" value="1"/>
</dbReference>
<organism evidence="9 10">
    <name type="scientific">Blastomonas natatoria</name>
    <dbReference type="NCBI Taxonomy" id="34015"/>
    <lineage>
        <taxon>Bacteria</taxon>
        <taxon>Pseudomonadati</taxon>
        <taxon>Pseudomonadota</taxon>
        <taxon>Alphaproteobacteria</taxon>
        <taxon>Sphingomonadales</taxon>
        <taxon>Sphingomonadaceae</taxon>
        <taxon>Blastomonas</taxon>
    </lineage>
</organism>
<evidence type="ECO:0000259" key="8">
    <source>
        <dbReference type="Pfam" id="PF01545"/>
    </source>
</evidence>
<feature type="transmembrane region" description="Helical" evidence="7">
    <location>
        <begin position="119"/>
        <end position="139"/>
    </location>
</feature>
<dbReference type="SUPFAM" id="SSF161111">
    <property type="entry name" value="Cation efflux protein transmembrane domain-like"/>
    <property type="match status" value="1"/>
</dbReference>
<dbReference type="PANTHER" id="PTHR11562:SF17">
    <property type="entry name" value="RE54080P-RELATED"/>
    <property type="match status" value="1"/>
</dbReference>
<comment type="subcellular location">
    <subcellularLocation>
        <location evidence="1">Membrane</location>
        <topology evidence="1">Multi-pass membrane protein</topology>
    </subcellularLocation>
</comment>
<keyword evidence="3" id="KW-0813">Transport</keyword>
<feature type="transmembrane region" description="Helical" evidence="7">
    <location>
        <begin position="182"/>
        <end position="202"/>
    </location>
</feature>
<evidence type="ECO:0000256" key="5">
    <source>
        <dbReference type="ARBA" id="ARBA00023136"/>
    </source>
</evidence>